<proteinExistence type="predicted"/>
<dbReference type="OMA" id="CKNMSHR"/>
<name>A0BLF9_PARTE</name>
<reference evidence="1 2" key="1">
    <citation type="journal article" date="2006" name="Nature">
        <title>Global trends of whole-genome duplications revealed by the ciliate Paramecium tetraurelia.</title>
        <authorList>
            <consortium name="Genoscope"/>
            <person name="Aury J.-M."/>
            <person name="Jaillon O."/>
            <person name="Duret L."/>
            <person name="Noel B."/>
            <person name="Jubin C."/>
            <person name="Porcel B.M."/>
            <person name="Segurens B."/>
            <person name="Daubin V."/>
            <person name="Anthouard V."/>
            <person name="Aiach N."/>
            <person name="Arnaiz O."/>
            <person name="Billaut A."/>
            <person name="Beisson J."/>
            <person name="Blanc I."/>
            <person name="Bouhouche K."/>
            <person name="Camara F."/>
            <person name="Duharcourt S."/>
            <person name="Guigo R."/>
            <person name="Gogendeau D."/>
            <person name="Katinka M."/>
            <person name="Keller A.-M."/>
            <person name="Kissmehl R."/>
            <person name="Klotz C."/>
            <person name="Koll F."/>
            <person name="Le Moue A."/>
            <person name="Lepere C."/>
            <person name="Malinsky S."/>
            <person name="Nowacki M."/>
            <person name="Nowak J.K."/>
            <person name="Plattner H."/>
            <person name="Poulain J."/>
            <person name="Ruiz F."/>
            <person name="Serrano V."/>
            <person name="Zagulski M."/>
            <person name="Dessen P."/>
            <person name="Betermier M."/>
            <person name="Weissenbach J."/>
            <person name="Scarpelli C."/>
            <person name="Schachter V."/>
            <person name="Sperling L."/>
            <person name="Meyer E."/>
            <person name="Cohen J."/>
            <person name="Wincker P."/>
        </authorList>
    </citation>
    <scope>NUCLEOTIDE SEQUENCE [LARGE SCALE GENOMIC DNA]</scope>
    <source>
        <strain evidence="1 2">Stock d4-2</strain>
    </source>
</reference>
<dbReference type="OrthoDB" id="306542at2759"/>
<dbReference type="Proteomes" id="UP000000600">
    <property type="component" value="Unassembled WGS sequence"/>
</dbReference>
<evidence type="ECO:0000313" key="1">
    <source>
        <dbReference type="EMBL" id="CAK59376.1"/>
    </source>
</evidence>
<dbReference type="GeneID" id="5012558"/>
<dbReference type="AlphaFoldDB" id="A0BLF9"/>
<dbReference type="KEGG" id="ptm:GSPATT00030009001"/>
<protein>
    <submittedName>
        <fullName evidence="1">Uncharacterized protein</fullName>
    </submittedName>
</protein>
<dbReference type="InParanoid" id="A0BLF9"/>
<evidence type="ECO:0000313" key="2">
    <source>
        <dbReference type="Proteomes" id="UP000000600"/>
    </source>
</evidence>
<dbReference type="EMBL" id="CT868002">
    <property type="protein sequence ID" value="CAK59376.1"/>
    <property type="molecule type" value="Genomic_DNA"/>
</dbReference>
<gene>
    <name evidence="1" type="ORF">GSPATT00030009001</name>
</gene>
<dbReference type="RefSeq" id="XP_001426774.1">
    <property type="nucleotide sequence ID" value="XM_001426737.1"/>
</dbReference>
<dbReference type="HOGENOM" id="CLU_1083605_0_0_1"/>
<accession>A0BLF9</accession>
<sequence length="257" mass="30409">MISCQQNYQNNKQNEDETINNKIDIINQLFKQMNLKKREETKETTHTRNITSDSIEIPIYEVPVKPQQLNKTSSEFQSYLKRKQQAKTIDRVSEFNNQENQLEVEKDEDLLTEIRPFCDQNRNTLREYSFKPNCVFQQHQSNQTLKLSTLQSQQQSCSQLRNKTDNTIDINSHKNQLCKNMSHRDMNKAQKNKQIIEQAYETFVEKKPASKSPGIKQQQQINLLKNNFKHKINQLLSSTPEKKIRLQATIKKNYFIN</sequence>
<organism evidence="1 2">
    <name type="scientific">Paramecium tetraurelia</name>
    <dbReference type="NCBI Taxonomy" id="5888"/>
    <lineage>
        <taxon>Eukaryota</taxon>
        <taxon>Sar</taxon>
        <taxon>Alveolata</taxon>
        <taxon>Ciliophora</taxon>
        <taxon>Intramacronucleata</taxon>
        <taxon>Oligohymenophorea</taxon>
        <taxon>Peniculida</taxon>
        <taxon>Parameciidae</taxon>
        <taxon>Paramecium</taxon>
    </lineage>
</organism>
<keyword evidence="2" id="KW-1185">Reference proteome</keyword>